<accession>A0A1A9QFB2</accession>
<gene>
    <name evidence="1" type="ORF">A6V39_01125</name>
</gene>
<protein>
    <submittedName>
        <fullName evidence="1">Uncharacterized protein</fullName>
    </submittedName>
</protein>
<name>A0A1A9QFB2_9MOLU</name>
<comment type="caution">
    <text evidence="1">The sequence shown here is derived from an EMBL/GenBank/DDBJ whole genome shotgun (WGS) entry which is preliminary data.</text>
</comment>
<reference evidence="2" key="1">
    <citation type="submission" date="2016-04" db="EMBL/GenBank/DDBJ databases">
        <authorList>
            <person name="Quiroz-Castaneda R.E."/>
            <person name="Martinez-Ocampo F."/>
        </authorList>
    </citation>
    <scope>NUCLEOTIDE SEQUENCE [LARGE SCALE GENOMIC DNA]</scope>
    <source>
        <strain evidence="2">INIFAP01</strain>
    </source>
</reference>
<evidence type="ECO:0000313" key="2">
    <source>
        <dbReference type="Proteomes" id="UP000077623"/>
    </source>
</evidence>
<keyword evidence="2" id="KW-1185">Reference proteome</keyword>
<dbReference type="RefSeq" id="WP_187149891.1">
    <property type="nucleotide sequence ID" value="NZ_LWUJ01000010.1"/>
</dbReference>
<sequence>MSTFPIKVALADKGIYYLLEGSTKTATKPSTSSQPTAIKSLFQATGKPILTKEGNVGKWNKSWKTFNCYRNWCWYLLND</sequence>
<dbReference type="STRING" id="432608.A6V39_01125"/>
<proteinExistence type="predicted"/>
<evidence type="ECO:0000313" key="1">
    <source>
        <dbReference type="EMBL" id="OAL10655.1"/>
    </source>
</evidence>
<dbReference type="AlphaFoldDB" id="A0A1A9QFB2"/>
<dbReference type="EMBL" id="LWUJ01000010">
    <property type="protein sequence ID" value="OAL10655.1"/>
    <property type="molecule type" value="Genomic_DNA"/>
</dbReference>
<dbReference type="Proteomes" id="UP000077623">
    <property type="component" value="Unassembled WGS sequence"/>
</dbReference>
<organism evidence="1 2">
    <name type="scientific">Candidatus Mycoplasma haematobovis</name>
    <dbReference type="NCBI Taxonomy" id="432608"/>
    <lineage>
        <taxon>Bacteria</taxon>
        <taxon>Bacillati</taxon>
        <taxon>Mycoplasmatota</taxon>
        <taxon>Mollicutes</taxon>
        <taxon>Mycoplasmataceae</taxon>
        <taxon>Mycoplasma</taxon>
    </lineage>
</organism>